<feature type="compositionally biased region" description="Polar residues" evidence="1">
    <location>
        <begin position="587"/>
        <end position="604"/>
    </location>
</feature>
<accession>A0A9Q8JHA8</accession>
<dbReference type="Proteomes" id="UP000320012">
    <property type="component" value="Unassembled WGS sequence"/>
</dbReference>
<dbReference type="Gene3D" id="3.55.50.40">
    <property type="match status" value="1"/>
</dbReference>
<gene>
    <name evidence="3" type="ORF">FO435_04885</name>
</gene>
<comment type="caution">
    <text evidence="3">The sequence shown here is derived from an EMBL/GenBank/DDBJ whole genome shotgun (WGS) entry which is preliminary data.</text>
</comment>
<evidence type="ECO:0000313" key="4">
    <source>
        <dbReference type="Proteomes" id="UP000320012"/>
    </source>
</evidence>
<feature type="compositionally biased region" description="Polar residues" evidence="1">
    <location>
        <begin position="353"/>
        <end position="367"/>
    </location>
</feature>
<organism evidence="3 4">
    <name type="scientific">Weissella cibaria</name>
    <dbReference type="NCBI Taxonomy" id="137591"/>
    <lineage>
        <taxon>Bacteria</taxon>
        <taxon>Bacillati</taxon>
        <taxon>Bacillota</taxon>
        <taxon>Bacilli</taxon>
        <taxon>Lactobacillales</taxon>
        <taxon>Lactobacillaceae</taxon>
        <taxon>Weissella</taxon>
    </lineage>
</organism>
<evidence type="ECO:0000259" key="2">
    <source>
        <dbReference type="Pfam" id="PF06605"/>
    </source>
</evidence>
<dbReference type="RefSeq" id="WP_145463789.1">
    <property type="nucleotide sequence ID" value="NZ_VNHC01000002.1"/>
</dbReference>
<feature type="domain" description="Tail spike" evidence="2">
    <location>
        <begin position="84"/>
        <end position="301"/>
    </location>
</feature>
<sequence>MLKFRDPQSNIQLAEAELTYKEAVNGEKSLTGTIYSNDDVLHQMERGWSVMFNGDWYYITYVAPTDGGNSITVEFDAVHEFFFKMSKSVAYGTLKDGSHSAKEYLDFVFNGSEYSYTLLSQVDAWEKQNFGDKNRLALFNDLISDMEMEFSITDSGRIMITSEIGQDLSTIVRKGFNLQELNLEYNVVDFVTYAKGFGAFIDKDDESKGRYEAEYTSPLASVYGKLEADPITDERYIKTASLQAALKKAVDSSYSISVGISLEELQNAGYDYESPVPGDYILAVDEQLDFNQRIRIISVEEQYNIYGERISSSVEAGSLSATKQKLDGSESNSVVLALSHATEQADNAVKTANGKNTSYSGPNQPQNPREGDMWWYDNGSGTSFMKQYTNGEWVILIDSNTKQNIEKAVDSAIETSHTYTDELNEKQVQTTNALNERVDKSVKELTDSQQAISSQATAYTDSAVADANAKAVQIGQTTAQNAQKALDEAKKDFTSSFASQASQTASMASEANSKASQYASQAKSEAIAVATTADGVVRTDFKKTTDSMTATIQQAKSDADSGISKAQTTATQALDGLSTKVEKTEYNQRTGELSSKINETSDTAEQSKQDIVDIKETNSKQDNRMLEIEKDATGIKQTVSDLSTEQGKQSGSISKLEQRADGFDATVTKVNNLVGGGVNLLQGTGTASGDVANGGGTLVKGAFNGYDAVKTNTAWNERYINLKSALGRTNAKAGDWYTISVYVKADKQIDTGSLGVYRALGNGDANTNDGFLGSFPMSNKPITTQWQQYSWSFQINDISLQRQSTRVEYGNDTSDNWIYWAGWALEKGTVAHGWTQAPEDLESATAKAQLTADQATLAINNYKTDADGRISRAQADIKVNANAISTKVEKSDYDKKTGELTTSVNKAQQTADTATQTIGTYKETNDKRVTAAETNIKANSEAIALTVSKTDFDKSTGKLSGDISTLQQRADGFEATVTKVNNLSVGGRNYVLNSDVSTSSNITNFKSSIPVSEFSGKKIVISVQVDYDNITGFNNQSPFHRVMFEPTFIDKRTGRTIYANGTNISPKIGDSFHGRIYSMFDFSNTEIASVSSDANALGQGIYVQGLNSDTPIVVSRPKIEIGTQPTDWTPAPEDVNTQLAQVKITADGVYQTVNNPQIGLNTRVSTAEGNITKVQGAVSGMSNTVKDTADGLTREIADRKTGDSNTLQAGKDFTTSQITSYDTGMQSRLSQVSDGIMAQVSATNLIVDSSFVNALVNWTVSGDVAWKIDTGNMHEGVRVAKFDNGDTVFDRKTATLTSIPIYTMNLGGTQFYASFDLHAKSFGTSAYFKAEIVQKNSSGTTTKTTAIGGSFDTAMSDWTNYTANITLDPATT</sequence>
<reference evidence="3 4" key="1">
    <citation type="submission" date="2019-07" db="EMBL/GenBank/DDBJ databases">
        <title>Genome sequence of Weissella cibaria GK1.</title>
        <authorList>
            <person name="Choi H.-J."/>
        </authorList>
    </citation>
    <scope>NUCLEOTIDE SEQUENCE [LARGE SCALE GENOMIC DNA]</scope>
    <source>
        <strain evidence="3 4">GK1</strain>
    </source>
</reference>
<evidence type="ECO:0000313" key="3">
    <source>
        <dbReference type="EMBL" id="TVV27258.1"/>
    </source>
</evidence>
<evidence type="ECO:0000256" key="1">
    <source>
        <dbReference type="SAM" id="MobiDB-lite"/>
    </source>
</evidence>
<dbReference type="InterPro" id="IPR010572">
    <property type="entry name" value="Tail_dom"/>
</dbReference>
<feature type="region of interest" description="Disordered" evidence="1">
    <location>
        <begin position="352"/>
        <end position="371"/>
    </location>
</feature>
<protein>
    <recommendedName>
        <fullName evidence="2">Tail spike domain-containing protein</fullName>
    </recommendedName>
</protein>
<name>A0A9Q8JHA8_9LACO</name>
<dbReference type="EMBL" id="VNHC01000002">
    <property type="protein sequence ID" value="TVV27258.1"/>
    <property type="molecule type" value="Genomic_DNA"/>
</dbReference>
<dbReference type="Pfam" id="PF06605">
    <property type="entry name" value="Prophage_tail"/>
    <property type="match status" value="1"/>
</dbReference>
<proteinExistence type="predicted"/>
<feature type="region of interest" description="Disordered" evidence="1">
    <location>
        <begin position="587"/>
        <end position="608"/>
    </location>
</feature>